<name>A0ACC1BEE2_9ROSI</name>
<reference evidence="2" key="1">
    <citation type="journal article" date="2023" name="G3 (Bethesda)">
        <title>Genome assembly and association tests identify interacting loci associated with vigor, precocity, and sex in interspecific pistachio rootstocks.</title>
        <authorList>
            <person name="Palmer W."/>
            <person name="Jacygrad E."/>
            <person name="Sagayaradj S."/>
            <person name="Cavanaugh K."/>
            <person name="Han R."/>
            <person name="Bertier L."/>
            <person name="Beede B."/>
            <person name="Kafkas S."/>
            <person name="Golino D."/>
            <person name="Preece J."/>
            <person name="Michelmore R."/>
        </authorList>
    </citation>
    <scope>NUCLEOTIDE SEQUENCE [LARGE SCALE GENOMIC DNA]</scope>
</reference>
<dbReference type="EMBL" id="CM047901">
    <property type="protein sequence ID" value="KAJ0097251.1"/>
    <property type="molecule type" value="Genomic_DNA"/>
</dbReference>
<evidence type="ECO:0000313" key="2">
    <source>
        <dbReference type="Proteomes" id="UP001164250"/>
    </source>
</evidence>
<keyword evidence="2" id="KW-1185">Reference proteome</keyword>
<gene>
    <name evidence="1" type="ORF">Patl1_28252</name>
</gene>
<accession>A0ACC1BEE2</accession>
<proteinExistence type="predicted"/>
<organism evidence="1 2">
    <name type="scientific">Pistacia atlantica</name>
    <dbReference type="NCBI Taxonomy" id="434234"/>
    <lineage>
        <taxon>Eukaryota</taxon>
        <taxon>Viridiplantae</taxon>
        <taxon>Streptophyta</taxon>
        <taxon>Embryophyta</taxon>
        <taxon>Tracheophyta</taxon>
        <taxon>Spermatophyta</taxon>
        <taxon>Magnoliopsida</taxon>
        <taxon>eudicotyledons</taxon>
        <taxon>Gunneridae</taxon>
        <taxon>Pentapetalae</taxon>
        <taxon>rosids</taxon>
        <taxon>malvids</taxon>
        <taxon>Sapindales</taxon>
        <taxon>Anacardiaceae</taxon>
        <taxon>Pistacia</taxon>
    </lineage>
</organism>
<dbReference type="Proteomes" id="UP001164250">
    <property type="component" value="Chromosome 5"/>
</dbReference>
<protein>
    <submittedName>
        <fullName evidence="1">Uncharacterized protein</fullName>
    </submittedName>
</protein>
<comment type="caution">
    <text evidence="1">The sequence shown here is derived from an EMBL/GenBank/DDBJ whole genome shotgun (WGS) entry which is preliminary data.</text>
</comment>
<sequence length="159" mass="17979">MGCSESEETCRKHKNHKQLEGVCPFCLRERLSLLQKKKIEIVAAPYSSTCSSPSNGVSPPSAVRSRHHRNVSEVMGSISLMWSVGNGLKKSRSIAFAPRNFMGEVKNVKKKKGFWSKLLHLEKKKGVLIGFKDYEREVITSRFLCRNSGFLKCNLYINS</sequence>
<evidence type="ECO:0000313" key="1">
    <source>
        <dbReference type="EMBL" id="KAJ0097251.1"/>
    </source>
</evidence>